<dbReference type="OrthoDB" id="749576at2759"/>
<evidence type="ECO:0000313" key="3">
    <source>
        <dbReference type="Proteomes" id="UP000652761"/>
    </source>
</evidence>
<feature type="region of interest" description="Disordered" evidence="1">
    <location>
        <begin position="167"/>
        <end position="189"/>
    </location>
</feature>
<dbReference type="Proteomes" id="UP000652761">
    <property type="component" value="Unassembled WGS sequence"/>
</dbReference>
<name>A0A843VEY6_COLES</name>
<dbReference type="PANTHER" id="PTHR35304:SF1">
    <property type="entry name" value="OS05G0120300 PROTEIN"/>
    <property type="match status" value="1"/>
</dbReference>
<accession>A0A843VEY6</accession>
<dbReference type="EMBL" id="NMUH01001589">
    <property type="protein sequence ID" value="MQL93696.1"/>
    <property type="molecule type" value="Genomic_DNA"/>
</dbReference>
<dbReference type="AlphaFoldDB" id="A0A843VEY6"/>
<gene>
    <name evidence="2" type="ORF">Taro_026344</name>
</gene>
<protein>
    <submittedName>
        <fullName evidence="2">Uncharacterized protein</fullName>
    </submittedName>
</protein>
<dbReference type="PANTHER" id="PTHR35304">
    <property type="entry name" value="OS05G0120300 PROTEIN-RELATED"/>
    <property type="match status" value="1"/>
</dbReference>
<comment type="caution">
    <text evidence="2">The sequence shown here is derived from an EMBL/GenBank/DDBJ whole genome shotgun (WGS) entry which is preliminary data.</text>
</comment>
<evidence type="ECO:0000256" key="1">
    <source>
        <dbReference type="SAM" id="MobiDB-lite"/>
    </source>
</evidence>
<organism evidence="2 3">
    <name type="scientific">Colocasia esculenta</name>
    <name type="common">Wild taro</name>
    <name type="synonym">Arum esculentum</name>
    <dbReference type="NCBI Taxonomy" id="4460"/>
    <lineage>
        <taxon>Eukaryota</taxon>
        <taxon>Viridiplantae</taxon>
        <taxon>Streptophyta</taxon>
        <taxon>Embryophyta</taxon>
        <taxon>Tracheophyta</taxon>
        <taxon>Spermatophyta</taxon>
        <taxon>Magnoliopsida</taxon>
        <taxon>Liliopsida</taxon>
        <taxon>Araceae</taxon>
        <taxon>Aroideae</taxon>
        <taxon>Colocasieae</taxon>
        <taxon>Colocasia</taxon>
    </lineage>
</organism>
<sequence length="189" mass="21375">MGSGCMYSHSALGCVDARAPLRATYMNLYRWPESDAEFVKSVSSGEQRRRTQRQYQYQYRSHAHPMVVDSYSCRQMYLRSYTFSKKETVPERTRKCLGRVKEKVVAVAVSARGVPRCLPWGPGDGADSDDRTVRVAPSGGSGVRNKVKKKQQKKRCLVMRRLREVTAKQKQHPHLLKSPKAAAAAGFHN</sequence>
<reference evidence="2" key="1">
    <citation type="submission" date="2017-07" db="EMBL/GenBank/DDBJ databases">
        <title>Taro Niue Genome Assembly and Annotation.</title>
        <authorList>
            <person name="Atibalentja N."/>
            <person name="Keating K."/>
            <person name="Fields C.J."/>
        </authorList>
    </citation>
    <scope>NUCLEOTIDE SEQUENCE</scope>
    <source>
        <strain evidence="2">Niue_2</strain>
        <tissue evidence="2">Leaf</tissue>
    </source>
</reference>
<proteinExistence type="predicted"/>
<evidence type="ECO:0000313" key="2">
    <source>
        <dbReference type="EMBL" id="MQL93696.1"/>
    </source>
</evidence>
<keyword evidence="3" id="KW-1185">Reference proteome</keyword>